<keyword evidence="2" id="KW-1185">Reference proteome</keyword>
<reference evidence="1" key="2">
    <citation type="submission" date="2020-06" db="EMBL/GenBank/DDBJ databases">
        <title>Helianthus annuus Genome sequencing and assembly Release 2.</title>
        <authorList>
            <person name="Gouzy J."/>
            <person name="Langlade N."/>
            <person name="Munos S."/>
        </authorList>
    </citation>
    <scope>NUCLEOTIDE SEQUENCE</scope>
    <source>
        <tissue evidence="1">Leaves</tissue>
    </source>
</reference>
<name>A0A9K3ITL6_HELAN</name>
<dbReference type="Gramene" id="mRNA:HanXRQr2_Chr06g0262701">
    <property type="protein sequence ID" value="mRNA:HanXRQr2_Chr06g0262701"/>
    <property type="gene ID" value="HanXRQr2_Chr06g0262701"/>
</dbReference>
<comment type="caution">
    <text evidence="1">The sequence shown here is derived from an EMBL/GenBank/DDBJ whole genome shotgun (WGS) entry which is preliminary data.</text>
</comment>
<evidence type="ECO:0000313" key="2">
    <source>
        <dbReference type="Proteomes" id="UP000215914"/>
    </source>
</evidence>
<dbReference type="EMBL" id="MNCJ02000321">
    <property type="protein sequence ID" value="KAF5802707.1"/>
    <property type="molecule type" value="Genomic_DNA"/>
</dbReference>
<evidence type="ECO:0000313" key="1">
    <source>
        <dbReference type="EMBL" id="KAF5802707.1"/>
    </source>
</evidence>
<gene>
    <name evidence="1" type="ORF">HanXRQr2_Chr06g0262701</name>
</gene>
<accession>A0A9K3ITL6</accession>
<reference evidence="1" key="1">
    <citation type="journal article" date="2017" name="Nature">
        <title>The sunflower genome provides insights into oil metabolism, flowering and Asterid evolution.</title>
        <authorList>
            <person name="Badouin H."/>
            <person name="Gouzy J."/>
            <person name="Grassa C.J."/>
            <person name="Murat F."/>
            <person name="Staton S.E."/>
            <person name="Cottret L."/>
            <person name="Lelandais-Briere C."/>
            <person name="Owens G.L."/>
            <person name="Carrere S."/>
            <person name="Mayjonade B."/>
            <person name="Legrand L."/>
            <person name="Gill N."/>
            <person name="Kane N.C."/>
            <person name="Bowers J.E."/>
            <person name="Hubner S."/>
            <person name="Bellec A."/>
            <person name="Berard A."/>
            <person name="Berges H."/>
            <person name="Blanchet N."/>
            <person name="Boniface M.C."/>
            <person name="Brunel D."/>
            <person name="Catrice O."/>
            <person name="Chaidir N."/>
            <person name="Claudel C."/>
            <person name="Donnadieu C."/>
            <person name="Faraut T."/>
            <person name="Fievet G."/>
            <person name="Helmstetter N."/>
            <person name="King M."/>
            <person name="Knapp S.J."/>
            <person name="Lai Z."/>
            <person name="Le Paslier M.C."/>
            <person name="Lippi Y."/>
            <person name="Lorenzon L."/>
            <person name="Mandel J.R."/>
            <person name="Marage G."/>
            <person name="Marchand G."/>
            <person name="Marquand E."/>
            <person name="Bret-Mestries E."/>
            <person name="Morien E."/>
            <person name="Nambeesan S."/>
            <person name="Nguyen T."/>
            <person name="Pegot-Espagnet P."/>
            <person name="Pouilly N."/>
            <person name="Raftis F."/>
            <person name="Sallet E."/>
            <person name="Schiex T."/>
            <person name="Thomas J."/>
            <person name="Vandecasteele C."/>
            <person name="Vares D."/>
            <person name="Vear F."/>
            <person name="Vautrin S."/>
            <person name="Crespi M."/>
            <person name="Mangin B."/>
            <person name="Burke J.M."/>
            <person name="Salse J."/>
            <person name="Munos S."/>
            <person name="Vincourt P."/>
            <person name="Rieseberg L.H."/>
            <person name="Langlade N.B."/>
        </authorList>
    </citation>
    <scope>NUCLEOTIDE SEQUENCE</scope>
    <source>
        <tissue evidence="1">Leaves</tissue>
    </source>
</reference>
<dbReference type="AlphaFoldDB" id="A0A9K3ITL6"/>
<sequence>MIQRIEVDLGLHMIFDTTTVGYGLFGQSSTVKGRFCEEDLKLLSTGKQNSGSSREL</sequence>
<dbReference type="Proteomes" id="UP000215914">
    <property type="component" value="Unassembled WGS sequence"/>
</dbReference>
<protein>
    <submittedName>
        <fullName evidence="1">Uncharacterized protein</fullName>
    </submittedName>
</protein>
<organism evidence="1 2">
    <name type="scientific">Helianthus annuus</name>
    <name type="common">Common sunflower</name>
    <dbReference type="NCBI Taxonomy" id="4232"/>
    <lineage>
        <taxon>Eukaryota</taxon>
        <taxon>Viridiplantae</taxon>
        <taxon>Streptophyta</taxon>
        <taxon>Embryophyta</taxon>
        <taxon>Tracheophyta</taxon>
        <taxon>Spermatophyta</taxon>
        <taxon>Magnoliopsida</taxon>
        <taxon>eudicotyledons</taxon>
        <taxon>Gunneridae</taxon>
        <taxon>Pentapetalae</taxon>
        <taxon>asterids</taxon>
        <taxon>campanulids</taxon>
        <taxon>Asterales</taxon>
        <taxon>Asteraceae</taxon>
        <taxon>Asteroideae</taxon>
        <taxon>Heliantheae alliance</taxon>
        <taxon>Heliantheae</taxon>
        <taxon>Helianthus</taxon>
    </lineage>
</organism>
<proteinExistence type="predicted"/>